<dbReference type="GO" id="GO:0031388">
    <property type="term" value="P:organic acid phosphorylation"/>
    <property type="evidence" value="ECO:0007669"/>
    <property type="project" value="InterPro"/>
</dbReference>
<proteinExistence type="predicted"/>
<name>A0A1Q5Q336_9ACTO</name>
<dbReference type="AlphaFoldDB" id="A0A1Q5Q336"/>
<dbReference type="InterPro" id="IPR004381">
    <property type="entry name" value="Glycerate_kinase"/>
</dbReference>
<accession>A0A1Q5Q336</accession>
<comment type="caution">
    <text evidence="1">The sequence shown here is derived from an EMBL/GenBank/DDBJ whole genome shotgun (WGS) entry which is preliminary data.</text>
</comment>
<evidence type="ECO:0000313" key="2">
    <source>
        <dbReference type="Proteomes" id="UP000185628"/>
    </source>
</evidence>
<keyword evidence="2" id="KW-1185">Reference proteome</keyword>
<dbReference type="SUPFAM" id="SSF110738">
    <property type="entry name" value="Glycerate kinase I"/>
    <property type="match status" value="1"/>
</dbReference>
<dbReference type="EMBL" id="MQVR01000022">
    <property type="protein sequence ID" value="OKL54226.1"/>
    <property type="molecule type" value="Genomic_DNA"/>
</dbReference>
<gene>
    <name evidence="1" type="ORF">BSZ39_05165</name>
</gene>
<evidence type="ECO:0000313" key="1">
    <source>
        <dbReference type="EMBL" id="OKL54226.1"/>
    </source>
</evidence>
<reference evidence="2" key="1">
    <citation type="submission" date="2016-12" db="EMBL/GenBank/DDBJ databases">
        <authorList>
            <person name="Meng X."/>
        </authorList>
    </citation>
    <scope>NUCLEOTIDE SEQUENCE [LARGE SCALE GENOMIC DNA]</scope>
    <source>
        <strain evidence="2">DSM 19116</strain>
    </source>
</reference>
<dbReference type="InterPro" id="IPR018193">
    <property type="entry name" value="Glyc_kinase_flavodox-like_fold"/>
</dbReference>
<protein>
    <recommendedName>
        <fullName evidence="3">Glycerate kinase</fullName>
    </recommendedName>
</protein>
<sequence>MRIVVSGADETDRADFIAGWHSLSPDTTATQLPGSALLSGSQPVLGIIDDPGDTSPDEPTVTAGTADLADALSEIIDRARSGPVTVIAGETTRHDGGEGAFRALDDRDRADLARYAHHITVGTTHGDPLLGLGGRGALLARADASSASDAQERERRIGAYVHELSRDLGSDPRLARAAGSGMAGGVAFLLAAAGATLADLAHVVAQRHDWDQDIAASDLAIVLTHSAEPMSLLTGVFAEVGGLAQEELVPVAAVSNASRIARRHLANAGITDHYSLQGRTMTALGRALAATWTQRA</sequence>
<dbReference type="GO" id="GO:0008887">
    <property type="term" value="F:glycerate kinase activity"/>
    <property type="evidence" value="ECO:0007669"/>
    <property type="project" value="InterPro"/>
</dbReference>
<dbReference type="Gene3D" id="3.90.1510.10">
    <property type="entry name" value="Glycerate kinase, domain 2"/>
    <property type="match status" value="1"/>
</dbReference>
<dbReference type="Pfam" id="PF02595">
    <property type="entry name" value="Gly_kinase"/>
    <property type="match status" value="1"/>
</dbReference>
<organism evidence="1 2">
    <name type="scientific">Bowdeniella nasicola</name>
    <dbReference type="NCBI Taxonomy" id="208480"/>
    <lineage>
        <taxon>Bacteria</taxon>
        <taxon>Bacillati</taxon>
        <taxon>Actinomycetota</taxon>
        <taxon>Actinomycetes</taxon>
        <taxon>Actinomycetales</taxon>
        <taxon>Actinomycetaceae</taxon>
        <taxon>Bowdeniella</taxon>
    </lineage>
</organism>
<dbReference type="Proteomes" id="UP000185628">
    <property type="component" value="Unassembled WGS sequence"/>
</dbReference>
<dbReference type="RefSeq" id="WP_073716309.1">
    <property type="nucleotide sequence ID" value="NZ_MQVR01000022.1"/>
</dbReference>
<dbReference type="InterPro" id="IPR036129">
    <property type="entry name" value="Glycerate_kinase_sf"/>
</dbReference>
<evidence type="ECO:0008006" key="3">
    <source>
        <dbReference type="Google" id="ProtNLM"/>
    </source>
</evidence>